<accession>A0AAV9NYP2</accession>
<keyword evidence="2" id="KW-1185">Reference proteome</keyword>
<dbReference type="EMBL" id="JAVRRT010000018">
    <property type="protein sequence ID" value="KAK5164813.1"/>
    <property type="molecule type" value="Genomic_DNA"/>
</dbReference>
<gene>
    <name evidence="1" type="ORF">LTR77_009477</name>
</gene>
<dbReference type="GeneID" id="89930808"/>
<sequence length="245" mass="28175">MDAQQPTRSLETLPAELRRCLLSNLHLAQLSALVHASPVYHQQYLVDRKYLLSRSIEQTLGSVAADALFVHELETKPKVERVDAELLKRYSENASRRRLPYGNDHSQAENVDIAAFHLRYVEPLATHYAHSLLENLAGEANSDKGKHVPTASEMVRLTRAMYRFQLLCQLAGPAGRTYPNDPREDSYTALINLMEPWEVEELLSFYQFARGSYEKILNDVRWDFHEDNPRFAEKFDPQPRKGPLI</sequence>
<protein>
    <recommendedName>
        <fullName evidence="3">F-box domain-containing protein</fullName>
    </recommendedName>
</protein>
<dbReference type="AlphaFoldDB" id="A0AAV9NYP2"/>
<comment type="caution">
    <text evidence="1">The sequence shown here is derived from an EMBL/GenBank/DDBJ whole genome shotgun (WGS) entry which is preliminary data.</text>
</comment>
<evidence type="ECO:0000313" key="1">
    <source>
        <dbReference type="EMBL" id="KAK5164813.1"/>
    </source>
</evidence>
<evidence type="ECO:0008006" key="3">
    <source>
        <dbReference type="Google" id="ProtNLM"/>
    </source>
</evidence>
<evidence type="ECO:0000313" key="2">
    <source>
        <dbReference type="Proteomes" id="UP001337655"/>
    </source>
</evidence>
<proteinExistence type="predicted"/>
<dbReference type="RefSeq" id="XP_064655009.1">
    <property type="nucleotide sequence ID" value="XM_064806704.1"/>
</dbReference>
<reference evidence="1 2" key="1">
    <citation type="submission" date="2023-08" db="EMBL/GenBank/DDBJ databases">
        <title>Black Yeasts Isolated from many extreme environments.</title>
        <authorList>
            <person name="Coleine C."/>
            <person name="Stajich J.E."/>
            <person name="Selbmann L."/>
        </authorList>
    </citation>
    <scope>NUCLEOTIDE SEQUENCE [LARGE SCALE GENOMIC DNA]</scope>
    <source>
        <strain evidence="1 2">CCFEE 5935</strain>
    </source>
</reference>
<organism evidence="1 2">
    <name type="scientific">Saxophila tyrrhenica</name>
    <dbReference type="NCBI Taxonomy" id="1690608"/>
    <lineage>
        <taxon>Eukaryota</taxon>
        <taxon>Fungi</taxon>
        <taxon>Dikarya</taxon>
        <taxon>Ascomycota</taxon>
        <taxon>Pezizomycotina</taxon>
        <taxon>Dothideomycetes</taxon>
        <taxon>Dothideomycetidae</taxon>
        <taxon>Mycosphaerellales</taxon>
        <taxon>Extremaceae</taxon>
        <taxon>Saxophila</taxon>
    </lineage>
</organism>
<name>A0AAV9NYP2_9PEZI</name>
<dbReference type="Proteomes" id="UP001337655">
    <property type="component" value="Unassembled WGS sequence"/>
</dbReference>